<dbReference type="EMBL" id="CP000155">
    <property type="protein sequence ID" value="ABC27363.1"/>
    <property type="molecule type" value="Genomic_DNA"/>
</dbReference>
<reference evidence="1 2" key="1">
    <citation type="journal article" date="2005" name="Nucleic Acids Res.">
        <title>Genomic blueprint of Hahella chejuensis, a marine microbe producing an algicidal agent.</title>
        <authorList>
            <person name="Jeong H."/>
            <person name="Yim J.H."/>
            <person name="Lee C."/>
            <person name="Choi S.-H."/>
            <person name="Park Y.K."/>
            <person name="Yoon S.H."/>
            <person name="Hur C.-G."/>
            <person name="Kang H.-Y."/>
            <person name="Kim D."/>
            <person name="Lee H.H."/>
            <person name="Park K.H."/>
            <person name="Park S.-H."/>
            <person name="Park H.-S."/>
            <person name="Lee H.K."/>
            <person name="Oh T.K."/>
            <person name="Kim J.F."/>
        </authorList>
    </citation>
    <scope>NUCLEOTIDE SEQUENCE [LARGE SCALE GENOMIC DNA]</scope>
    <source>
        <strain evidence="1 2">KCTC 2396</strain>
    </source>
</reference>
<dbReference type="eggNOG" id="ENOG502ZC7J">
    <property type="taxonomic scope" value="Bacteria"/>
</dbReference>
<dbReference type="STRING" id="349521.HCH_00453"/>
<dbReference type="AlphaFoldDB" id="Q2SPR1"/>
<accession>Q2SPR1</accession>
<name>Q2SPR1_HAHCH</name>
<evidence type="ECO:0000313" key="2">
    <source>
        <dbReference type="Proteomes" id="UP000000238"/>
    </source>
</evidence>
<dbReference type="HOGENOM" id="CLU_1080796_0_0_6"/>
<dbReference type="KEGG" id="hch:HCH_00453"/>
<keyword evidence="2" id="KW-1185">Reference proteome</keyword>
<dbReference type="Gene3D" id="1.10.287.950">
    <property type="entry name" value="Methyl-accepting chemotaxis protein"/>
    <property type="match status" value="1"/>
</dbReference>
<sequence>MRGAPVSLKGRERLCGKVQQVVKAKTSALIEEKIRNGRSVIMAELNVLKQEDIDDLVRQYEGRSIPRFVASATLASELKSTIHYAKLIAISSKNAQAITARAGEWGQGFSGITQFIEEIASRSMVCAADIGAASRELSRSAVKLMNQQKFASALNRSMRANQAKSEELREILQRNLKDQAQLEEQTNGYYRSVRKLLTEIRDCTRALKSIVANCRIEASRAGPFQESLFTIAENIENAAERISERIAIGLRLMGLLT</sequence>
<proteinExistence type="predicted"/>
<dbReference type="Proteomes" id="UP000000238">
    <property type="component" value="Chromosome"/>
</dbReference>
<organism evidence="1 2">
    <name type="scientific">Hahella chejuensis (strain KCTC 2396)</name>
    <dbReference type="NCBI Taxonomy" id="349521"/>
    <lineage>
        <taxon>Bacteria</taxon>
        <taxon>Pseudomonadati</taxon>
        <taxon>Pseudomonadota</taxon>
        <taxon>Gammaproteobacteria</taxon>
        <taxon>Oceanospirillales</taxon>
        <taxon>Hahellaceae</taxon>
        <taxon>Hahella</taxon>
    </lineage>
</organism>
<evidence type="ECO:0000313" key="1">
    <source>
        <dbReference type="EMBL" id="ABC27363.1"/>
    </source>
</evidence>
<protein>
    <submittedName>
        <fullName evidence="1">Methyl-accepting chemotaxis protein</fullName>
    </submittedName>
</protein>
<gene>
    <name evidence="1" type="ordered locus">HCH_00453</name>
</gene>